<name>A0A221KJ42_VITFI</name>
<reference evidence="2 3" key="1">
    <citation type="submission" date="2017-07" db="EMBL/GenBank/DDBJ databases">
        <title>Complete Genome Sequence of the cosmetic ferment Vitreoscilla filiformis (ATCC15551).</title>
        <authorList>
            <person name="Contreras S."/>
            <person name="Sagory-Zalkind P."/>
            <person name="Blanquart H."/>
            <person name="Iltis A."/>
            <person name="Morand S.C."/>
        </authorList>
    </citation>
    <scope>NUCLEOTIDE SEQUENCE [LARGE SCALE GENOMIC DNA]</scope>
    <source>
        <strain evidence="2 3">ATCC 15551</strain>
    </source>
</reference>
<dbReference type="InterPro" id="IPR036034">
    <property type="entry name" value="PDZ_sf"/>
</dbReference>
<dbReference type="SUPFAM" id="SSF55486">
    <property type="entry name" value="Metalloproteases ('zincins'), catalytic domain"/>
    <property type="match status" value="1"/>
</dbReference>
<accession>A0A221KJ42</accession>
<dbReference type="InterPro" id="IPR041489">
    <property type="entry name" value="PDZ_6"/>
</dbReference>
<dbReference type="PROSITE" id="PS50106">
    <property type="entry name" value="PDZ"/>
    <property type="match status" value="1"/>
</dbReference>
<dbReference type="InterPro" id="IPR040756">
    <property type="entry name" value="Peptidase_M61_N"/>
</dbReference>
<dbReference type="Pfam" id="PF17820">
    <property type="entry name" value="PDZ_6"/>
    <property type="match status" value="1"/>
</dbReference>
<dbReference type="EMBL" id="CP022423">
    <property type="protein sequence ID" value="ASM78985.1"/>
    <property type="molecule type" value="Genomic_DNA"/>
</dbReference>
<dbReference type="PIRSF" id="PIRSF016493">
    <property type="entry name" value="Glycyl_aminpptds"/>
    <property type="match status" value="1"/>
</dbReference>
<dbReference type="AlphaFoldDB" id="A0A221KJ42"/>
<feature type="domain" description="PDZ" evidence="1">
    <location>
        <begin position="473"/>
        <end position="530"/>
    </location>
</feature>
<dbReference type="InterPro" id="IPR027268">
    <property type="entry name" value="Peptidase_M4/M1_CTD_sf"/>
</dbReference>
<keyword evidence="3" id="KW-1185">Reference proteome</keyword>
<dbReference type="KEGG" id="vff:VITFI_CDS3208"/>
<protein>
    <submittedName>
        <fullName evidence="2">Peptidase M61</fullName>
    </submittedName>
</protein>
<dbReference type="Gene3D" id="2.60.40.3650">
    <property type="match status" value="1"/>
</dbReference>
<dbReference type="InterPro" id="IPR007963">
    <property type="entry name" value="Peptidase_M61_catalytic"/>
</dbReference>
<gene>
    <name evidence="2" type="ORF">VITFI_CDS3208</name>
</gene>
<dbReference type="Pfam" id="PF17899">
    <property type="entry name" value="Peptidase_M61_N"/>
    <property type="match status" value="1"/>
</dbReference>
<dbReference type="Pfam" id="PF05299">
    <property type="entry name" value="Peptidase_M61"/>
    <property type="match status" value="1"/>
</dbReference>
<proteinExistence type="predicted"/>
<evidence type="ECO:0000313" key="2">
    <source>
        <dbReference type="EMBL" id="ASM78985.1"/>
    </source>
</evidence>
<evidence type="ECO:0000259" key="1">
    <source>
        <dbReference type="PROSITE" id="PS50106"/>
    </source>
</evidence>
<dbReference type="SMART" id="SM00228">
    <property type="entry name" value="PDZ"/>
    <property type="match status" value="1"/>
</dbReference>
<evidence type="ECO:0000313" key="3">
    <source>
        <dbReference type="Proteomes" id="UP000199729"/>
    </source>
</evidence>
<dbReference type="Gene3D" id="1.10.390.10">
    <property type="entry name" value="Neutral Protease Domain 2"/>
    <property type="match status" value="1"/>
</dbReference>
<dbReference type="Proteomes" id="UP000199729">
    <property type="component" value="Chromosome"/>
</dbReference>
<dbReference type="InterPro" id="IPR001478">
    <property type="entry name" value="PDZ"/>
</dbReference>
<dbReference type="Gene3D" id="2.30.42.10">
    <property type="match status" value="1"/>
</dbReference>
<sequence>MLLGRRRKAARMIQYRIDVAEPAAHRFQVTLTVERPDADCVLALPVWIPGSYMVREFSRHVSGLQARQGSAQRPVVALDKTTWRVACTGRAALVLRYEVYAFDPSVRCAYLDDERGFFNPTSLCLSVRGREGVPHALRIAQLPRGWDVATAMPPAEPAAHGPAHSYLCADYDELADHPVELGRFWRGSFEAGGVAHELVVSGAWPRFDAQRLLADTQRICTAQIAFWHGADATPDAVPFQRYVFLLNVVEDGYGGLEHRASTALIANRRDLPRQGQPETSEGYQTLLGLISHEYFHTWNVKRLKPLEFGRYDYSRENYTELLWFFEGFTSYYDDLFLRRIGLMSVDRYLRALGRTLNAVASTPGQRVQSVAEASFDAWVKYYRPDENSLNVTVSYYAKGSLLAWLLDMRLRTAGTGTLDDLMRTLWQRHATTGLCETDVLDAVREQAGPPLADELAHWIHARAELPLAPALAVMGLHTPTEAPTKTSWATRWGLKLSESGGSVVVKGVLRGSCAEAAGVSAGDEILAVDGWRVRRLEDARQWVAPDAACEWLVGRGQRVRRLTFDPTQGTAIQPVSLTLQTGLDDTTRARRSAWLGE</sequence>
<dbReference type="InterPro" id="IPR024191">
    <property type="entry name" value="Peptidase_M61"/>
</dbReference>
<organism evidence="2 3">
    <name type="scientific">Vitreoscilla filiformis</name>
    <dbReference type="NCBI Taxonomy" id="63"/>
    <lineage>
        <taxon>Bacteria</taxon>
        <taxon>Pseudomonadati</taxon>
        <taxon>Pseudomonadota</taxon>
        <taxon>Betaproteobacteria</taxon>
        <taxon>Neisseriales</taxon>
        <taxon>Neisseriaceae</taxon>
        <taxon>Vitreoscilla</taxon>
    </lineage>
</organism>
<dbReference type="SUPFAM" id="SSF50156">
    <property type="entry name" value="PDZ domain-like"/>
    <property type="match status" value="1"/>
</dbReference>